<dbReference type="Pfam" id="PF13966">
    <property type="entry name" value="zf-RVT"/>
    <property type="match status" value="1"/>
</dbReference>
<dbReference type="PANTHER" id="PTHR33116">
    <property type="entry name" value="REVERSE TRANSCRIPTASE ZINC-BINDING DOMAIN-CONTAINING PROTEIN-RELATED-RELATED"/>
    <property type="match status" value="1"/>
</dbReference>
<dbReference type="InterPro" id="IPR026960">
    <property type="entry name" value="RVT-Znf"/>
</dbReference>
<sequence>MAISHLVAENQSAFVQGRSMMHNVLICHDLLRHYNRKSVSPRCLMKIDLKKAYDMVSWEFLEEVLHGFGFPGQFIQWIMLGVTTTMFSVKVNGVNHGFFAGRRGLRQGDPASPLLFVLVMEYLSRILHVMSQLPDFRYHPMCKKVKLTHLIFADDLMIFCKGTVESVNRVMEALAHFSAATGLEANIEKSSVFLAGVDEDTRSQILLRTGFSIGQFPIRYLGLPLSPKKWKKTECYSLVDKITQRITVTYSKQLSYAGRLQVINAVLFSIHSFWGAVFILPQSILKEVDKICRAFLWGCNAEQKKIALVSWEKICLPKRKGGLNVKGSSNWNIASVGQLLWQIVVNKESLWLKWIHGIYIKTDASIWTHKVPTDCSWYWKKLNGIKILMQGWYNQGRYMLTQFGNYSITRSYLALMGYRPKMRTAELIWTSMALPKHRFMVWLAIQGRLLTEERKVRMNIPVEDVACCMCDEQVMETTVHLFEECKWTLAVWHEINQWTRTTIQINGITRMLDKIKVKHWVQFKKEIMAAICGAALYHTWRARNWKKFKGRNVHTEEVVLQIKKEVIGRLSLLNKSKQAHKCRDFIQHLLCN</sequence>
<organism evidence="2 3">
    <name type="scientific">Solanum verrucosum</name>
    <dbReference type="NCBI Taxonomy" id="315347"/>
    <lineage>
        <taxon>Eukaryota</taxon>
        <taxon>Viridiplantae</taxon>
        <taxon>Streptophyta</taxon>
        <taxon>Embryophyta</taxon>
        <taxon>Tracheophyta</taxon>
        <taxon>Spermatophyta</taxon>
        <taxon>Magnoliopsida</taxon>
        <taxon>eudicotyledons</taxon>
        <taxon>Gunneridae</taxon>
        <taxon>Pentapetalae</taxon>
        <taxon>asterids</taxon>
        <taxon>lamiids</taxon>
        <taxon>Solanales</taxon>
        <taxon>Solanaceae</taxon>
        <taxon>Solanoideae</taxon>
        <taxon>Solaneae</taxon>
        <taxon>Solanum</taxon>
    </lineage>
</organism>
<dbReference type="Pfam" id="PF00078">
    <property type="entry name" value="RVT_1"/>
    <property type="match status" value="1"/>
</dbReference>
<gene>
    <name evidence="2" type="ORF">MTR67_050294</name>
</gene>
<name>A0AAF0V4A1_SOLVR</name>
<protein>
    <recommendedName>
        <fullName evidence="1">Reverse transcriptase domain-containing protein</fullName>
    </recommendedName>
</protein>
<keyword evidence="3" id="KW-1185">Reference proteome</keyword>
<dbReference type="AlphaFoldDB" id="A0AAF0V4A1"/>
<dbReference type="EMBL" id="CP133623">
    <property type="protein sequence ID" value="WMV56909.1"/>
    <property type="molecule type" value="Genomic_DNA"/>
</dbReference>
<dbReference type="CDD" id="cd01650">
    <property type="entry name" value="RT_nLTR_like"/>
    <property type="match status" value="1"/>
</dbReference>
<dbReference type="InterPro" id="IPR043502">
    <property type="entry name" value="DNA/RNA_pol_sf"/>
</dbReference>
<dbReference type="PANTHER" id="PTHR33116:SF84">
    <property type="entry name" value="RNA-DIRECTED DNA POLYMERASE"/>
    <property type="match status" value="1"/>
</dbReference>
<evidence type="ECO:0000313" key="2">
    <source>
        <dbReference type="EMBL" id="WMV56909.1"/>
    </source>
</evidence>
<accession>A0AAF0V4A1</accession>
<reference evidence="2" key="1">
    <citation type="submission" date="2023-08" db="EMBL/GenBank/DDBJ databases">
        <title>A de novo genome assembly of Solanum verrucosum Schlechtendal, a Mexican diploid species geographically isolated from the other diploid A-genome species in potato relatives.</title>
        <authorList>
            <person name="Hosaka K."/>
        </authorList>
    </citation>
    <scope>NUCLEOTIDE SEQUENCE</scope>
    <source>
        <tissue evidence="2">Young leaves</tissue>
    </source>
</reference>
<dbReference type="PROSITE" id="PS50878">
    <property type="entry name" value="RT_POL"/>
    <property type="match status" value="1"/>
</dbReference>
<dbReference type="SUPFAM" id="SSF56672">
    <property type="entry name" value="DNA/RNA polymerases"/>
    <property type="match status" value="1"/>
</dbReference>
<dbReference type="InterPro" id="IPR000477">
    <property type="entry name" value="RT_dom"/>
</dbReference>
<feature type="domain" description="Reverse transcriptase" evidence="1">
    <location>
        <begin position="1"/>
        <end position="225"/>
    </location>
</feature>
<dbReference type="Proteomes" id="UP001234989">
    <property type="component" value="Chromosome 12"/>
</dbReference>
<proteinExistence type="predicted"/>
<evidence type="ECO:0000259" key="1">
    <source>
        <dbReference type="PROSITE" id="PS50878"/>
    </source>
</evidence>
<evidence type="ECO:0000313" key="3">
    <source>
        <dbReference type="Proteomes" id="UP001234989"/>
    </source>
</evidence>